<proteinExistence type="inferred from homology"/>
<feature type="compositionally biased region" description="Low complexity" evidence="4">
    <location>
        <begin position="25"/>
        <end position="38"/>
    </location>
</feature>
<accession>A0A9W8YEK8</accession>
<evidence type="ECO:0000256" key="2">
    <source>
        <dbReference type="ARBA" id="ARBA00022723"/>
    </source>
</evidence>
<keyword evidence="3" id="KW-0862">Zinc</keyword>
<evidence type="ECO:0000313" key="6">
    <source>
        <dbReference type="EMBL" id="KAJ4375793.1"/>
    </source>
</evidence>
<dbReference type="PROSITE" id="PS51792">
    <property type="entry name" value="YIPPEE"/>
    <property type="match status" value="1"/>
</dbReference>
<dbReference type="InterPro" id="IPR004910">
    <property type="entry name" value="Yippee/Mis18/Cereblon"/>
</dbReference>
<evidence type="ECO:0000259" key="5">
    <source>
        <dbReference type="PROSITE" id="PS51792"/>
    </source>
</evidence>
<feature type="region of interest" description="Disordered" evidence="4">
    <location>
        <begin position="183"/>
        <end position="225"/>
    </location>
</feature>
<evidence type="ECO:0000313" key="7">
    <source>
        <dbReference type="Proteomes" id="UP001140560"/>
    </source>
</evidence>
<gene>
    <name evidence="6" type="ORF">N0V83_001070</name>
</gene>
<comment type="similarity">
    <text evidence="1">Belongs to the yippee family.</text>
</comment>
<organism evidence="6 7">
    <name type="scientific">Neocucurbitaria cava</name>
    <dbReference type="NCBI Taxonomy" id="798079"/>
    <lineage>
        <taxon>Eukaryota</taxon>
        <taxon>Fungi</taxon>
        <taxon>Dikarya</taxon>
        <taxon>Ascomycota</taxon>
        <taxon>Pezizomycotina</taxon>
        <taxon>Dothideomycetes</taxon>
        <taxon>Pleosporomycetidae</taxon>
        <taxon>Pleosporales</taxon>
        <taxon>Pleosporineae</taxon>
        <taxon>Cucurbitariaceae</taxon>
        <taxon>Neocucurbitaria</taxon>
    </lineage>
</organism>
<feature type="domain" description="Yippee" evidence="5">
    <location>
        <begin position="55"/>
        <end position="177"/>
    </location>
</feature>
<feature type="compositionally biased region" description="Acidic residues" evidence="4">
    <location>
        <begin position="211"/>
        <end position="225"/>
    </location>
</feature>
<evidence type="ECO:0000256" key="1">
    <source>
        <dbReference type="ARBA" id="ARBA00005613"/>
    </source>
</evidence>
<dbReference type="OrthoDB" id="6407410at2759"/>
<dbReference type="InterPro" id="IPR039058">
    <property type="entry name" value="Yippee_fam"/>
</dbReference>
<sequence length="255" mass="27601">MSNSPTTPFPLYLFPSIPFRRRKSSTASTSTSPSSSPSSSPPQASPSYLSNTPTSHLRCHKCLSDLIPTSSIISKGFTGRHGRAYLVAPPAPPPPSSIVSVSGFSAAMGWSKGELPNTLTHKPQPRQLVTGAHTVSDISCRMCGCVLGWKYVGAEEDSQKYKVGKFILETKRVVKGVGWEDGSGSRVVEENEDDHEEGLGRVARGGGKDGVEEDDDIQFDSQDEDECEDLFSGVWSPQLARRRRRRKGTAFGRGA</sequence>
<dbReference type="InterPro" id="IPR034751">
    <property type="entry name" value="Yippee"/>
</dbReference>
<feature type="region of interest" description="Disordered" evidence="4">
    <location>
        <begin position="22"/>
        <end position="52"/>
    </location>
</feature>
<reference evidence="6" key="1">
    <citation type="submission" date="2022-10" db="EMBL/GenBank/DDBJ databases">
        <title>Tapping the CABI collections for fungal endophytes: first genome assemblies for Collariella, Neodidymelliopsis, Ascochyta clinopodiicola, Didymella pomorum, Didymosphaeria variabile, Neocosmospora piperis and Neocucurbitaria cava.</title>
        <authorList>
            <person name="Hill R."/>
        </authorList>
    </citation>
    <scope>NUCLEOTIDE SEQUENCE</scope>
    <source>
        <strain evidence="6">IMI 356814</strain>
    </source>
</reference>
<dbReference type="PANTHER" id="PTHR13848">
    <property type="entry name" value="PROTEIN YIPPEE-LIKE CG15309-RELATED"/>
    <property type="match status" value="1"/>
</dbReference>
<dbReference type="Pfam" id="PF03226">
    <property type="entry name" value="Yippee-Mis18"/>
    <property type="match status" value="1"/>
</dbReference>
<keyword evidence="7" id="KW-1185">Reference proteome</keyword>
<evidence type="ECO:0000256" key="4">
    <source>
        <dbReference type="SAM" id="MobiDB-lite"/>
    </source>
</evidence>
<protein>
    <recommendedName>
        <fullName evidence="5">Yippee domain-containing protein</fullName>
    </recommendedName>
</protein>
<comment type="caution">
    <text evidence="6">The sequence shown here is derived from an EMBL/GenBank/DDBJ whole genome shotgun (WGS) entry which is preliminary data.</text>
</comment>
<evidence type="ECO:0000256" key="3">
    <source>
        <dbReference type="ARBA" id="ARBA00022833"/>
    </source>
</evidence>
<dbReference type="EMBL" id="JAPEUY010000002">
    <property type="protein sequence ID" value="KAJ4375793.1"/>
    <property type="molecule type" value="Genomic_DNA"/>
</dbReference>
<dbReference type="GO" id="GO:0046872">
    <property type="term" value="F:metal ion binding"/>
    <property type="evidence" value="ECO:0007669"/>
    <property type="project" value="UniProtKB-KW"/>
</dbReference>
<dbReference type="Proteomes" id="UP001140560">
    <property type="component" value="Unassembled WGS sequence"/>
</dbReference>
<dbReference type="AlphaFoldDB" id="A0A9W8YEK8"/>
<name>A0A9W8YEK8_9PLEO</name>
<keyword evidence="2" id="KW-0479">Metal-binding</keyword>